<keyword evidence="2 4" id="KW-0418">Kinase</keyword>
<evidence type="ECO:0000259" key="3">
    <source>
        <dbReference type="Pfam" id="PF00294"/>
    </source>
</evidence>
<dbReference type="PANTHER" id="PTHR10584">
    <property type="entry name" value="SUGAR KINASE"/>
    <property type="match status" value="1"/>
</dbReference>
<feature type="domain" description="Carbohydrate kinase PfkB" evidence="3">
    <location>
        <begin position="1"/>
        <end position="301"/>
    </location>
</feature>
<proteinExistence type="predicted"/>
<keyword evidence="1" id="KW-0808">Transferase</keyword>
<dbReference type="PROSITE" id="PS00583">
    <property type="entry name" value="PFKB_KINASES_1"/>
    <property type="match status" value="1"/>
</dbReference>
<dbReference type="EMBL" id="VMGH01000016">
    <property type="protein sequence ID" value="TSC92115.1"/>
    <property type="molecule type" value="Genomic_DNA"/>
</dbReference>
<dbReference type="SUPFAM" id="SSF53613">
    <property type="entry name" value="Ribokinase-like"/>
    <property type="match status" value="1"/>
</dbReference>
<evidence type="ECO:0000313" key="5">
    <source>
        <dbReference type="Proteomes" id="UP000318296"/>
    </source>
</evidence>
<gene>
    <name evidence="4" type="ORF">CEN92_124</name>
</gene>
<evidence type="ECO:0000256" key="1">
    <source>
        <dbReference type="ARBA" id="ARBA00022679"/>
    </source>
</evidence>
<dbReference type="GO" id="GO:0016301">
    <property type="term" value="F:kinase activity"/>
    <property type="evidence" value="ECO:0007669"/>
    <property type="project" value="UniProtKB-KW"/>
</dbReference>
<comment type="caution">
    <text evidence="4">The sequence shown here is derived from an EMBL/GenBank/DDBJ whole genome shotgun (WGS) entry which is preliminary data.</text>
</comment>
<evidence type="ECO:0000256" key="2">
    <source>
        <dbReference type="ARBA" id="ARBA00022777"/>
    </source>
</evidence>
<dbReference type="Gene3D" id="3.40.1190.20">
    <property type="match status" value="1"/>
</dbReference>
<dbReference type="InterPro" id="IPR011611">
    <property type="entry name" value="PfkB_dom"/>
</dbReference>
<organism evidence="4 5">
    <name type="scientific">Candidatus Berkelbacteria bacterium Licking1014_96</name>
    <dbReference type="NCBI Taxonomy" id="2017149"/>
    <lineage>
        <taxon>Bacteria</taxon>
        <taxon>Candidatus Berkelbacteria</taxon>
    </lineage>
</organism>
<protein>
    <submittedName>
        <fullName evidence="4">Putative Ribokinase</fullName>
    </submittedName>
</protein>
<reference evidence="4 5" key="1">
    <citation type="submission" date="2017-07" db="EMBL/GenBank/DDBJ databases">
        <title>Mechanisms for carbon and nitrogen cycling indicate functional differentiation within the Candidate Phyla Radiation.</title>
        <authorList>
            <person name="Danczak R.E."/>
            <person name="Johnston M.D."/>
            <person name="Kenah C."/>
            <person name="Slattery M."/>
            <person name="Wrighton K.C."/>
            <person name="Wilkins M.J."/>
        </authorList>
    </citation>
    <scope>NUCLEOTIDE SEQUENCE [LARGE SCALE GENOMIC DNA]</scope>
    <source>
        <strain evidence="4">Licking1014_96</strain>
    </source>
</reference>
<dbReference type="Pfam" id="PF00294">
    <property type="entry name" value="PfkB"/>
    <property type="match status" value="1"/>
</dbReference>
<dbReference type="Proteomes" id="UP000318296">
    <property type="component" value="Unassembled WGS sequence"/>
</dbReference>
<name>A0A554LH12_9BACT</name>
<dbReference type="InterPro" id="IPR002173">
    <property type="entry name" value="Carboh/pur_kinase_PfkB_CS"/>
</dbReference>
<sequence length="313" mass="34495">MNKVFCLGEAMSDTFISLEEAKIVKGREKMICLPYGEKLNVSKMAHKSGGSAFNVSVGLRRLGLDSYLMATVGKDSEGERLKLAMDKEDIDSSFCVESPKFETKAAIILNGEDGDRTIFVYHGKGILQKEMIDWERIEDGSWFYLGPMPDTARELIDYLLEVAVKKNLKLAVNPGSVQVEWSKEDNLKIISKSELYILNKEEARKILGKTKKDKEPLRSFIKAGAKKVIITDGINGSDAFDGSNYYHQDIVKVKTKDMTGAGDAYLAGVVGGLVNGLDLGKAMKWGAINSASVVTKLGAQAELLNLEEIKRKI</sequence>
<dbReference type="AlphaFoldDB" id="A0A554LH12"/>
<evidence type="ECO:0000313" key="4">
    <source>
        <dbReference type="EMBL" id="TSC92115.1"/>
    </source>
</evidence>
<accession>A0A554LH12</accession>
<dbReference type="PANTHER" id="PTHR10584:SF166">
    <property type="entry name" value="RIBOKINASE"/>
    <property type="match status" value="1"/>
</dbReference>
<dbReference type="InterPro" id="IPR029056">
    <property type="entry name" value="Ribokinase-like"/>
</dbReference>